<dbReference type="EMBL" id="KB908703">
    <property type="protein sequence ID" value="EOA85057.1"/>
    <property type="molecule type" value="Genomic_DNA"/>
</dbReference>
<dbReference type="RefSeq" id="XP_008027543.1">
    <property type="nucleotide sequence ID" value="XM_008029352.1"/>
</dbReference>
<dbReference type="Pfam" id="PF11951">
    <property type="entry name" value="Fungal_trans_2"/>
    <property type="match status" value="1"/>
</dbReference>
<sequence length="530" mass="58974">MAKKARKSSAAHRSSSSSGCSSSHTSPDLTTYTTFDISHGDGEFATDAVVQRFESRCQSRCKSSHSPPDSSQQLLLRSSCSPPALPILEQTFDVEDLIWNCQHAVPPTISLAPECEAVPFFFRNFVTLPQQAENTRGFLEYLVPLYNRAHPSSVLHLATTAVALAACGQYPGRQQLRRQAVSTYGKAIKKLHEDLQDSHKSKSNETVLATLMFSLYETIMSTDDTITAWGNHVDGAVTLTKLRGTEQFKDPMSHAIFRTVRTMMITSCIQRCKPIDPFPGAAGWLGNGDISEENAANRLTLICIDLPNLSARANTLTSMPYDAAYEAEAREILDFAQVVDGNLEEWYMSLPIEWKPRIIGIVNQMLAPEELEVAGKWPGEQHVYADVPLASVMNDYRVCRIFCRRVIMACITWLSSNGRYINYDEAWNKSVFIIQAMVDDISACVPFHMCYELQPLAKETGQEENAAEAFGGYSLVWPLYVAANAETVPQDQRDWLFGRLAVIGTKFGLSYAQVLVLARKHILTCGPMFP</sequence>
<name>R0KA09_EXST2</name>
<dbReference type="InterPro" id="IPR021858">
    <property type="entry name" value="Fun_TF"/>
</dbReference>
<dbReference type="HOGENOM" id="CLU_013866_5_1_1"/>
<dbReference type="OrthoDB" id="4491390at2759"/>
<dbReference type="PANTHER" id="PTHR38791:SF13">
    <property type="entry name" value="ZN(2)-C6 FUNGAL-TYPE DOMAIN-CONTAINING PROTEIN"/>
    <property type="match status" value="1"/>
</dbReference>
<reference evidence="2 3" key="2">
    <citation type="journal article" date="2013" name="PLoS Genet.">
        <title>Comparative genome structure, secondary metabolite, and effector coding capacity across Cochliobolus pathogens.</title>
        <authorList>
            <person name="Condon B.J."/>
            <person name="Leng Y."/>
            <person name="Wu D."/>
            <person name="Bushley K.E."/>
            <person name="Ohm R.A."/>
            <person name="Otillar R."/>
            <person name="Martin J."/>
            <person name="Schackwitz W."/>
            <person name="Grimwood J."/>
            <person name="MohdZainudin N."/>
            <person name="Xue C."/>
            <person name="Wang R."/>
            <person name="Manning V.A."/>
            <person name="Dhillon B."/>
            <person name="Tu Z.J."/>
            <person name="Steffenson B.J."/>
            <person name="Salamov A."/>
            <person name="Sun H."/>
            <person name="Lowry S."/>
            <person name="LaButti K."/>
            <person name="Han J."/>
            <person name="Copeland A."/>
            <person name="Lindquist E."/>
            <person name="Barry K."/>
            <person name="Schmutz J."/>
            <person name="Baker S.E."/>
            <person name="Ciuffetti L.M."/>
            <person name="Grigoriev I.V."/>
            <person name="Zhong S."/>
            <person name="Turgeon B.G."/>
        </authorList>
    </citation>
    <scope>NUCLEOTIDE SEQUENCE [LARGE SCALE GENOMIC DNA]</scope>
    <source>
        <strain evidence="3">28A</strain>
    </source>
</reference>
<feature type="compositionally biased region" description="Low complexity" evidence="1">
    <location>
        <begin position="11"/>
        <end position="26"/>
    </location>
</feature>
<feature type="compositionally biased region" description="Basic residues" evidence="1">
    <location>
        <begin position="1"/>
        <end position="10"/>
    </location>
</feature>
<keyword evidence="3" id="KW-1185">Reference proteome</keyword>
<accession>R0KA09</accession>
<dbReference type="GeneID" id="19397423"/>
<evidence type="ECO:0000313" key="3">
    <source>
        <dbReference type="Proteomes" id="UP000016935"/>
    </source>
</evidence>
<feature type="region of interest" description="Disordered" evidence="1">
    <location>
        <begin position="1"/>
        <end position="35"/>
    </location>
</feature>
<dbReference type="Proteomes" id="UP000016935">
    <property type="component" value="Unassembled WGS sequence"/>
</dbReference>
<reference evidence="2 3" key="1">
    <citation type="journal article" date="2012" name="PLoS Pathog.">
        <title>Diverse lifestyles and strategies of plant pathogenesis encoded in the genomes of eighteen Dothideomycetes fungi.</title>
        <authorList>
            <person name="Ohm R.A."/>
            <person name="Feau N."/>
            <person name="Henrissat B."/>
            <person name="Schoch C.L."/>
            <person name="Horwitz B.A."/>
            <person name="Barry K.W."/>
            <person name="Condon B.J."/>
            <person name="Copeland A.C."/>
            <person name="Dhillon B."/>
            <person name="Glaser F."/>
            <person name="Hesse C.N."/>
            <person name="Kosti I."/>
            <person name="LaButti K."/>
            <person name="Lindquist E.A."/>
            <person name="Lucas S."/>
            <person name="Salamov A.A."/>
            <person name="Bradshaw R.E."/>
            <person name="Ciuffetti L."/>
            <person name="Hamelin R.C."/>
            <person name="Kema G.H.J."/>
            <person name="Lawrence C."/>
            <person name="Scott J.A."/>
            <person name="Spatafora J.W."/>
            <person name="Turgeon B.G."/>
            <person name="de Wit P.J.G.M."/>
            <person name="Zhong S."/>
            <person name="Goodwin S.B."/>
            <person name="Grigoriev I.V."/>
        </authorList>
    </citation>
    <scope>NUCLEOTIDE SEQUENCE [LARGE SCALE GENOMIC DNA]</scope>
    <source>
        <strain evidence="3">28A</strain>
    </source>
</reference>
<proteinExistence type="predicted"/>
<organism evidence="2 3">
    <name type="scientific">Exserohilum turcicum (strain 28A)</name>
    <name type="common">Northern leaf blight fungus</name>
    <name type="synonym">Setosphaeria turcica</name>
    <dbReference type="NCBI Taxonomy" id="671987"/>
    <lineage>
        <taxon>Eukaryota</taxon>
        <taxon>Fungi</taxon>
        <taxon>Dikarya</taxon>
        <taxon>Ascomycota</taxon>
        <taxon>Pezizomycotina</taxon>
        <taxon>Dothideomycetes</taxon>
        <taxon>Pleosporomycetidae</taxon>
        <taxon>Pleosporales</taxon>
        <taxon>Pleosporineae</taxon>
        <taxon>Pleosporaceae</taxon>
        <taxon>Exserohilum</taxon>
    </lineage>
</organism>
<gene>
    <name evidence="2" type="ORF">SETTUDRAFT_154653</name>
</gene>
<dbReference type="PANTHER" id="PTHR38791">
    <property type="entry name" value="ZN(II)2CYS6 TRANSCRIPTION FACTOR (EUROFUNG)-RELATED-RELATED"/>
    <property type="match status" value="1"/>
</dbReference>
<dbReference type="eggNOG" id="ENOG502S0C8">
    <property type="taxonomic scope" value="Eukaryota"/>
</dbReference>
<dbReference type="InterPro" id="IPR053175">
    <property type="entry name" value="DHMBA_Reg_Transcription_Factor"/>
</dbReference>
<dbReference type="STRING" id="671987.R0KA09"/>
<evidence type="ECO:0000256" key="1">
    <source>
        <dbReference type="SAM" id="MobiDB-lite"/>
    </source>
</evidence>
<evidence type="ECO:0000313" key="2">
    <source>
        <dbReference type="EMBL" id="EOA85057.1"/>
    </source>
</evidence>
<dbReference type="AlphaFoldDB" id="R0KA09"/>
<protein>
    <submittedName>
        <fullName evidence="2">Uncharacterized protein</fullName>
    </submittedName>
</protein>